<organism evidence="2 3">
    <name type="scientific">Symbiochloris irregularis</name>
    <dbReference type="NCBI Taxonomy" id="706552"/>
    <lineage>
        <taxon>Eukaryota</taxon>
        <taxon>Viridiplantae</taxon>
        <taxon>Chlorophyta</taxon>
        <taxon>core chlorophytes</taxon>
        <taxon>Trebouxiophyceae</taxon>
        <taxon>Trebouxiales</taxon>
        <taxon>Trebouxiaceae</taxon>
        <taxon>Symbiochloris</taxon>
    </lineage>
</organism>
<keyword evidence="3" id="KW-1185">Reference proteome</keyword>
<dbReference type="Proteomes" id="UP001465755">
    <property type="component" value="Unassembled WGS sequence"/>
</dbReference>
<name>A0AAW1NM59_9CHLO</name>
<dbReference type="PANTHER" id="PTHR36365">
    <property type="entry name" value="OS05G0500400 PROTEIN"/>
    <property type="match status" value="1"/>
</dbReference>
<protein>
    <recommendedName>
        <fullName evidence="1">DUF1995 domain-containing protein</fullName>
    </recommendedName>
</protein>
<dbReference type="Pfam" id="PF09353">
    <property type="entry name" value="DUF1995"/>
    <property type="match status" value="1"/>
</dbReference>
<evidence type="ECO:0000313" key="2">
    <source>
        <dbReference type="EMBL" id="KAK9785005.1"/>
    </source>
</evidence>
<proteinExistence type="predicted"/>
<gene>
    <name evidence="2" type="ORF">WJX73_008239</name>
</gene>
<dbReference type="EMBL" id="JALJOQ010000324">
    <property type="protein sequence ID" value="KAK9785005.1"/>
    <property type="molecule type" value="Genomic_DNA"/>
</dbReference>
<comment type="caution">
    <text evidence="2">The sequence shown here is derived from an EMBL/GenBank/DDBJ whole genome shotgun (WGS) entry which is preliminary data.</text>
</comment>
<dbReference type="GO" id="GO:0009507">
    <property type="term" value="C:chloroplast"/>
    <property type="evidence" value="ECO:0007669"/>
    <property type="project" value="TreeGrafter"/>
</dbReference>
<accession>A0AAW1NM59</accession>
<evidence type="ECO:0000259" key="1">
    <source>
        <dbReference type="Pfam" id="PF09353"/>
    </source>
</evidence>
<dbReference type="InterPro" id="IPR018962">
    <property type="entry name" value="DUF1995"/>
</dbReference>
<feature type="domain" description="DUF1995" evidence="1">
    <location>
        <begin position="56"/>
        <end position="266"/>
    </location>
</feature>
<dbReference type="AlphaFoldDB" id="A0AAW1NM59"/>
<sequence length="295" mass="31699">MSTPDALLSRLACGQPCCSYATHKPYVYSSSLRASHRVSFRKALLVVAQTDEIRLPQTRQEAVQEAATAALASIGTGAARGTKSFKGSQRKLALEIPVADSSVEGMVQLLEDFVLALPNRLRQSLTIITGSRDVKALAVLRIPEAGFVSLSQRRVPTSSACVILLGLEPSEVADVRRLLSNCRAEAMILLNTSDQAAGTSSTSFANSFDMAYCFEPIAIKAFVLTTDGVVYKNGTSAPWLILKRSLLGTYKSIGRMQTRPQQDDLEAAFLNAAAVDSPVNRGIGALKRAFSKKDS</sequence>
<dbReference type="PANTHER" id="PTHR36365:SF1">
    <property type="entry name" value="OS05G0500400 PROTEIN"/>
    <property type="match status" value="1"/>
</dbReference>
<reference evidence="2 3" key="1">
    <citation type="journal article" date="2024" name="Nat. Commun.">
        <title>Phylogenomics reveals the evolutionary origins of lichenization in chlorophyte algae.</title>
        <authorList>
            <person name="Puginier C."/>
            <person name="Libourel C."/>
            <person name="Otte J."/>
            <person name="Skaloud P."/>
            <person name="Haon M."/>
            <person name="Grisel S."/>
            <person name="Petersen M."/>
            <person name="Berrin J.G."/>
            <person name="Delaux P.M."/>
            <person name="Dal Grande F."/>
            <person name="Keller J."/>
        </authorList>
    </citation>
    <scope>NUCLEOTIDE SEQUENCE [LARGE SCALE GENOMIC DNA]</scope>
    <source>
        <strain evidence="2 3">SAG 2036</strain>
    </source>
</reference>
<evidence type="ECO:0000313" key="3">
    <source>
        <dbReference type="Proteomes" id="UP001465755"/>
    </source>
</evidence>